<dbReference type="EMBL" id="SLZY01000007">
    <property type="protein sequence ID" value="TCS71934.1"/>
    <property type="molecule type" value="Genomic_DNA"/>
</dbReference>
<dbReference type="Proteomes" id="UP000295135">
    <property type="component" value="Unassembled WGS sequence"/>
</dbReference>
<proteinExistence type="predicted"/>
<dbReference type="PANTHER" id="PTHR37422">
    <property type="entry name" value="TEICHURONIC ACID BIOSYNTHESIS PROTEIN TUAE"/>
    <property type="match status" value="1"/>
</dbReference>
<dbReference type="InterPro" id="IPR051533">
    <property type="entry name" value="WaaL-like"/>
</dbReference>
<evidence type="ECO:0000259" key="6">
    <source>
        <dbReference type="Pfam" id="PF04932"/>
    </source>
</evidence>
<feature type="domain" description="O-antigen ligase-related" evidence="6">
    <location>
        <begin position="232"/>
        <end position="380"/>
    </location>
</feature>
<evidence type="ECO:0000256" key="3">
    <source>
        <dbReference type="ARBA" id="ARBA00022989"/>
    </source>
</evidence>
<keyword evidence="8" id="KW-1185">Reference proteome</keyword>
<sequence>MLELAEEFWPLLVPFGLAAFVALLVWFGRQPARGLYLAFFTSGILITPELPVVRDKLAATELVFLLTWFALLLHRGHLTNAGPLRREQRLSLYLGAAFILWTLLSFGVNNIAYADTEIFLPSLVETANFAYGYLVFLTTVVLAREWTYWEDCVKWWVAGSAVVILVGVWAVLGNAPEWAYEEFSRRVASTLKNENQVPSFLLPIFVAMVFMAVRKGASLLQQVAMWGLLTGALITAFGSGSRTALLMILLAVAGVVYVAARTTDNRPYRIGAILNVFVALSVGLLVYVSVVLFNYQGDYALGTTPPWQRPVVTLYDWLAGYQELDNTRPEQLAFVMNNIGDHPLLGTGPKVYGSLYAVEEIHNTYAGVLMQTGMVGMLLFSLWLLHMLWYSLRQAGRIADPWRKVMVLALAVGMVTLLLYNMTMFGLRQRTIWLLAGLLVASWSFVPRTSIRQAILQRGPLAHSLSKARTRVTDNHPASYKR</sequence>
<evidence type="ECO:0000256" key="1">
    <source>
        <dbReference type="ARBA" id="ARBA00004141"/>
    </source>
</evidence>
<feature type="transmembrane region" description="Helical" evidence="5">
    <location>
        <begin position="365"/>
        <end position="385"/>
    </location>
</feature>
<dbReference type="GO" id="GO:0016020">
    <property type="term" value="C:membrane"/>
    <property type="evidence" value="ECO:0007669"/>
    <property type="project" value="UniProtKB-SubCell"/>
</dbReference>
<evidence type="ECO:0000256" key="2">
    <source>
        <dbReference type="ARBA" id="ARBA00022692"/>
    </source>
</evidence>
<comment type="subcellular location">
    <subcellularLocation>
        <location evidence="1">Membrane</location>
        <topology evidence="1">Multi-pass membrane protein</topology>
    </subcellularLocation>
</comment>
<feature type="transmembrane region" description="Helical" evidence="5">
    <location>
        <begin position="90"/>
        <end position="112"/>
    </location>
</feature>
<feature type="transmembrane region" description="Helical" evidence="5">
    <location>
        <begin position="118"/>
        <end position="143"/>
    </location>
</feature>
<keyword evidence="4 5" id="KW-0472">Membrane</keyword>
<accession>A0A4R3JXK4</accession>
<feature type="transmembrane region" description="Helical" evidence="5">
    <location>
        <begin position="12"/>
        <end position="28"/>
    </location>
</feature>
<feature type="transmembrane region" description="Helical" evidence="5">
    <location>
        <begin position="35"/>
        <end position="53"/>
    </location>
</feature>
<feature type="transmembrane region" description="Helical" evidence="5">
    <location>
        <begin position="243"/>
        <end position="260"/>
    </location>
</feature>
<dbReference type="RefSeq" id="WP_126463680.1">
    <property type="nucleotide sequence ID" value="NZ_AP018721.1"/>
</dbReference>
<dbReference type="GO" id="GO:0016874">
    <property type="term" value="F:ligase activity"/>
    <property type="evidence" value="ECO:0007669"/>
    <property type="project" value="UniProtKB-KW"/>
</dbReference>
<feature type="transmembrane region" description="Helical" evidence="5">
    <location>
        <begin position="272"/>
        <end position="295"/>
    </location>
</feature>
<dbReference type="PANTHER" id="PTHR37422:SF13">
    <property type="entry name" value="LIPOPOLYSACCHARIDE BIOSYNTHESIS PROTEIN PA4999-RELATED"/>
    <property type="match status" value="1"/>
</dbReference>
<keyword evidence="3 5" id="KW-1133">Transmembrane helix</keyword>
<feature type="transmembrane region" description="Helical" evidence="5">
    <location>
        <begin position="59"/>
        <end position="78"/>
    </location>
</feature>
<keyword evidence="7" id="KW-0436">Ligase</keyword>
<evidence type="ECO:0000313" key="8">
    <source>
        <dbReference type="Proteomes" id="UP000295135"/>
    </source>
</evidence>
<comment type="caution">
    <text evidence="7">The sequence shown here is derived from an EMBL/GenBank/DDBJ whole genome shotgun (WGS) entry which is preliminary data.</text>
</comment>
<reference evidence="7 8" key="1">
    <citation type="submission" date="2019-03" db="EMBL/GenBank/DDBJ databases">
        <title>Genomic Encyclopedia of Type Strains, Phase IV (KMG-IV): sequencing the most valuable type-strain genomes for metagenomic binning, comparative biology and taxonomic classification.</title>
        <authorList>
            <person name="Goeker M."/>
        </authorList>
    </citation>
    <scope>NUCLEOTIDE SEQUENCE [LARGE SCALE GENOMIC DNA]</scope>
    <source>
        <strain evidence="7 8">DSM 103923</strain>
    </source>
</reference>
<gene>
    <name evidence="7" type="ORF">EDC61_10772</name>
</gene>
<organism evidence="7 8">
    <name type="scientific">Sulfuritortus calidifontis</name>
    <dbReference type="NCBI Taxonomy" id="1914471"/>
    <lineage>
        <taxon>Bacteria</taxon>
        <taxon>Pseudomonadati</taxon>
        <taxon>Pseudomonadota</taxon>
        <taxon>Betaproteobacteria</taxon>
        <taxon>Nitrosomonadales</taxon>
        <taxon>Thiobacillaceae</taxon>
        <taxon>Sulfuritortus</taxon>
    </lineage>
</organism>
<dbReference type="AlphaFoldDB" id="A0A4R3JXK4"/>
<feature type="transmembrane region" description="Helical" evidence="5">
    <location>
        <begin position="219"/>
        <end position="237"/>
    </location>
</feature>
<evidence type="ECO:0000313" key="7">
    <source>
        <dbReference type="EMBL" id="TCS71934.1"/>
    </source>
</evidence>
<evidence type="ECO:0000256" key="5">
    <source>
        <dbReference type="SAM" id="Phobius"/>
    </source>
</evidence>
<dbReference type="InterPro" id="IPR007016">
    <property type="entry name" value="O-antigen_ligase-rel_domated"/>
</dbReference>
<keyword evidence="2 5" id="KW-0812">Transmembrane</keyword>
<feature type="transmembrane region" description="Helical" evidence="5">
    <location>
        <begin position="405"/>
        <end position="426"/>
    </location>
</feature>
<feature type="transmembrane region" description="Helical" evidence="5">
    <location>
        <begin position="155"/>
        <end position="175"/>
    </location>
</feature>
<dbReference type="OrthoDB" id="248594at2"/>
<feature type="transmembrane region" description="Helical" evidence="5">
    <location>
        <begin position="195"/>
        <end position="212"/>
    </location>
</feature>
<feature type="transmembrane region" description="Helical" evidence="5">
    <location>
        <begin position="432"/>
        <end position="451"/>
    </location>
</feature>
<dbReference type="Pfam" id="PF04932">
    <property type="entry name" value="Wzy_C"/>
    <property type="match status" value="1"/>
</dbReference>
<name>A0A4R3JXK4_9PROT</name>
<protein>
    <submittedName>
        <fullName evidence="7">O-antigen ligase-like membrane protein</fullName>
    </submittedName>
</protein>
<evidence type="ECO:0000256" key="4">
    <source>
        <dbReference type="ARBA" id="ARBA00023136"/>
    </source>
</evidence>